<feature type="compositionally biased region" description="Pro residues" evidence="3">
    <location>
        <begin position="323"/>
        <end position="337"/>
    </location>
</feature>
<keyword evidence="2" id="KW-0732">Signal</keyword>
<gene>
    <name evidence="4" type="ORF">JAO74_00265</name>
</gene>
<reference evidence="5" key="1">
    <citation type="submission" date="2020-12" db="EMBL/GenBank/DDBJ databases">
        <title>Hymenobacter sp.</title>
        <authorList>
            <person name="Kim M.K."/>
        </authorList>
    </citation>
    <scope>NUCLEOTIDE SEQUENCE [LARGE SCALE GENOMIC DNA]</scope>
    <source>
        <strain evidence="5">BT553</strain>
    </source>
</reference>
<feature type="region of interest" description="Disordered" evidence="3">
    <location>
        <begin position="292"/>
        <end position="337"/>
    </location>
</feature>
<comment type="similarity">
    <text evidence="1">Belongs to the MlaA family.</text>
</comment>
<dbReference type="EMBL" id="JAELXS010000001">
    <property type="protein sequence ID" value="MBJ6120214.1"/>
    <property type="molecule type" value="Genomic_DNA"/>
</dbReference>
<comment type="caution">
    <text evidence="4">The sequence shown here is derived from an EMBL/GenBank/DDBJ whole genome shotgun (WGS) entry which is preliminary data.</text>
</comment>
<organism evidence="4 5">
    <name type="scientific">Sphingomonas mollis</name>
    <dbReference type="NCBI Taxonomy" id="2795726"/>
    <lineage>
        <taxon>Bacteria</taxon>
        <taxon>Pseudomonadati</taxon>
        <taxon>Pseudomonadota</taxon>
        <taxon>Alphaproteobacteria</taxon>
        <taxon>Sphingomonadales</taxon>
        <taxon>Sphingomonadaceae</taxon>
        <taxon>Sphingomonas</taxon>
    </lineage>
</organism>
<evidence type="ECO:0000256" key="1">
    <source>
        <dbReference type="ARBA" id="ARBA00010634"/>
    </source>
</evidence>
<dbReference type="PRINTS" id="PR01805">
    <property type="entry name" value="VACJLIPOPROT"/>
</dbReference>
<keyword evidence="4" id="KW-0449">Lipoprotein</keyword>
<evidence type="ECO:0000256" key="3">
    <source>
        <dbReference type="SAM" id="MobiDB-lite"/>
    </source>
</evidence>
<dbReference type="Pfam" id="PF04333">
    <property type="entry name" value="MlaA"/>
    <property type="match status" value="1"/>
</dbReference>
<sequence>MSVLAWTTALLLATNPVVQEVVPVDPAAAAPADAQAVPPSTPPAVTPVSPPVPTQIPTPVAPPPPVPANAPVDAVHNDIVVTARARWEAPDPFADVNAESFAVTQKIDNAVMGPAALAYKKKVPGPVRRGIHNFLYNLREPVVFVNFVLQHKIGKAAETVGRFAINTTIGAIGLFDVAKKKPFRLPRRSNGFANTLGFYGVPNGPFMFLPIVGPTTVRDLFGGAIDRIVLPVTLGQGVTDPKFAIPAGVLGALDHRAEFDETLKRLHDGAADPYANSRDFYLQRRQAEIDLLKGRGKGNGGPLSDPPKGPIILKPRTGASPVVLPPATPVEPVPSLR</sequence>
<accession>A0ABS0XJK0</accession>
<name>A0ABS0XJK0_9SPHN</name>
<keyword evidence="5" id="KW-1185">Reference proteome</keyword>
<evidence type="ECO:0000313" key="4">
    <source>
        <dbReference type="EMBL" id="MBJ6120214.1"/>
    </source>
</evidence>
<evidence type="ECO:0000313" key="5">
    <source>
        <dbReference type="Proteomes" id="UP000640426"/>
    </source>
</evidence>
<dbReference type="Proteomes" id="UP000640426">
    <property type="component" value="Unassembled WGS sequence"/>
</dbReference>
<dbReference type="PANTHER" id="PTHR30035:SF3">
    <property type="entry name" value="INTERMEMBRANE PHOSPHOLIPID TRANSPORT SYSTEM LIPOPROTEIN MLAA"/>
    <property type="match status" value="1"/>
</dbReference>
<proteinExistence type="inferred from homology"/>
<protein>
    <submittedName>
        <fullName evidence="4">VacJ family lipoprotein</fullName>
    </submittedName>
</protein>
<dbReference type="InterPro" id="IPR007428">
    <property type="entry name" value="MlaA"/>
</dbReference>
<evidence type="ECO:0000256" key="2">
    <source>
        <dbReference type="ARBA" id="ARBA00022729"/>
    </source>
</evidence>
<dbReference type="PANTHER" id="PTHR30035">
    <property type="entry name" value="LIPOPROTEIN VACJ-RELATED"/>
    <property type="match status" value="1"/>
</dbReference>